<dbReference type="RefSeq" id="WP_343790752.1">
    <property type="nucleotide sequence ID" value="NZ_BAAAEU010000010.1"/>
</dbReference>
<proteinExistence type="predicted"/>
<keyword evidence="4" id="KW-1185">Reference proteome</keyword>
<dbReference type="InterPro" id="IPR028098">
    <property type="entry name" value="Glyco_trans_4-like_N"/>
</dbReference>
<feature type="domain" description="Glycosyl transferase family 1" evidence="1">
    <location>
        <begin position="194"/>
        <end position="353"/>
    </location>
</feature>
<dbReference type="Pfam" id="PF00534">
    <property type="entry name" value="Glycos_transf_1"/>
    <property type="match status" value="1"/>
</dbReference>
<dbReference type="Gene3D" id="3.40.50.2000">
    <property type="entry name" value="Glycogen Phosphorylase B"/>
    <property type="match status" value="2"/>
</dbReference>
<dbReference type="PANTHER" id="PTHR45947:SF3">
    <property type="entry name" value="SULFOQUINOVOSYL TRANSFERASE SQD2"/>
    <property type="match status" value="1"/>
</dbReference>
<comment type="caution">
    <text evidence="3">The sequence shown here is derived from an EMBL/GenBank/DDBJ whole genome shotgun (WGS) entry which is preliminary data.</text>
</comment>
<dbReference type="InterPro" id="IPR001296">
    <property type="entry name" value="Glyco_trans_1"/>
</dbReference>
<dbReference type="EMBL" id="BAAAEU010000010">
    <property type="protein sequence ID" value="GAA0715651.1"/>
    <property type="molecule type" value="Genomic_DNA"/>
</dbReference>
<protein>
    <submittedName>
        <fullName evidence="3">Glycosyltransferase</fullName>
    </submittedName>
</protein>
<feature type="domain" description="Glycosyltransferase subfamily 4-like N-terminal" evidence="2">
    <location>
        <begin position="11"/>
        <end position="184"/>
    </location>
</feature>
<organism evidence="3 4">
    <name type="scientific">Dokdonella soli</name>
    <dbReference type="NCBI Taxonomy" id="529810"/>
    <lineage>
        <taxon>Bacteria</taxon>
        <taxon>Pseudomonadati</taxon>
        <taxon>Pseudomonadota</taxon>
        <taxon>Gammaproteobacteria</taxon>
        <taxon>Lysobacterales</taxon>
        <taxon>Rhodanobacteraceae</taxon>
        <taxon>Dokdonella</taxon>
    </lineage>
</organism>
<gene>
    <name evidence="3" type="ORF">GCM10009105_21230</name>
</gene>
<dbReference type="PANTHER" id="PTHR45947">
    <property type="entry name" value="SULFOQUINOVOSYL TRANSFERASE SQD2"/>
    <property type="match status" value="1"/>
</dbReference>
<dbReference type="Proteomes" id="UP001501523">
    <property type="component" value="Unassembled WGS sequence"/>
</dbReference>
<evidence type="ECO:0000313" key="4">
    <source>
        <dbReference type="Proteomes" id="UP001501523"/>
    </source>
</evidence>
<reference evidence="4" key="1">
    <citation type="journal article" date="2019" name="Int. J. Syst. Evol. Microbiol.">
        <title>The Global Catalogue of Microorganisms (GCM) 10K type strain sequencing project: providing services to taxonomists for standard genome sequencing and annotation.</title>
        <authorList>
            <consortium name="The Broad Institute Genomics Platform"/>
            <consortium name="The Broad Institute Genome Sequencing Center for Infectious Disease"/>
            <person name="Wu L."/>
            <person name="Ma J."/>
        </authorList>
    </citation>
    <scope>NUCLEOTIDE SEQUENCE [LARGE SCALE GENOMIC DNA]</scope>
    <source>
        <strain evidence="4">JCM 15421</strain>
    </source>
</reference>
<name>A0ABP3TQN3_9GAMM</name>
<evidence type="ECO:0000313" key="3">
    <source>
        <dbReference type="EMBL" id="GAA0715651.1"/>
    </source>
</evidence>
<evidence type="ECO:0000259" key="1">
    <source>
        <dbReference type="Pfam" id="PF00534"/>
    </source>
</evidence>
<accession>A0ABP3TQN3</accession>
<sequence>MLPTPFDPARGRYIHEIARSLSRQTQVRVFLAQMRYPRVPGLAPRSVLPGRVGADYRLPGIELETFSYPAIPGLSRALNGFVGSRALTPRLRQFAPDLVLAYWIYPDGYAALRSARALGLPCVIGALGSDIHVRSGFNRLMTRHTIAGVDALVTVSEAMRQTAITDFGAAPDKVHTIINGYNTAVFHPRPQSVMRARLAIASDARLIVYVGRFVEAKGMRELLAAFQLLSAADPRVRLALVGAGVMRQELIDLVRAANLSDHVVMPGGLMPEQVAEWIGAADVLTLPSWSEGYPNVVVEAIACGCPVVATDVGGTREIVNATNGILIRPRDPLALRAALETALASRWDRAAMAASMQRTWDDVATETLGVCERVLSAAARRRMT</sequence>
<evidence type="ECO:0000259" key="2">
    <source>
        <dbReference type="Pfam" id="PF13439"/>
    </source>
</evidence>
<dbReference type="SUPFAM" id="SSF53756">
    <property type="entry name" value="UDP-Glycosyltransferase/glycogen phosphorylase"/>
    <property type="match status" value="1"/>
</dbReference>
<dbReference type="Pfam" id="PF13439">
    <property type="entry name" value="Glyco_transf_4"/>
    <property type="match status" value="1"/>
</dbReference>
<dbReference type="InterPro" id="IPR050194">
    <property type="entry name" value="Glycosyltransferase_grp1"/>
</dbReference>